<reference evidence="3 4" key="1">
    <citation type="submission" date="2016-03" db="EMBL/GenBank/DDBJ databases">
        <title>Niastella vici sp. nov., isolated from farmland soil.</title>
        <authorList>
            <person name="Chen L."/>
            <person name="Wang D."/>
            <person name="Yang S."/>
            <person name="Wang G."/>
        </authorList>
    </citation>
    <scope>NUCLEOTIDE SEQUENCE [LARGE SCALE GENOMIC DNA]</scope>
    <source>
        <strain evidence="3 4">DJ57</strain>
    </source>
</reference>
<feature type="transmembrane region" description="Helical" evidence="1">
    <location>
        <begin position="187"/>
        <end position="204"/>
    </location>
</feature>
<name>A0A1V9FX19_9BACT</name>
<evidence type="ECO:0000313" key="3">
    <source>
        <dbReference type="EMBL" id="OQP62860.1"/>
    </source>
</evidence>
<proteinExistence type="predicted"/>
<feature type="domain" description="DUF2157" evidence="2">
    <location>
        <begin position="8"/>
        <end position="152"/>
    </location>
</feature>
<gene>
    <name evidence="3" type="ORF">A3860_26475</name>
</gene>
<dbReference type="OrthoDB" id="650263at2"/>
<dbReference type="Proteomes" id="UP000192796">
    <property type="component" value="Unassembled WGS sequence"/>
</dbReference>
<dbReference type="EMBL" id="LVYD01000048">
    <property type="protein sequence ID" value="OQP62860.1"/>
    <property type="molecule type" value="Genomic_DNA"/>
</dbReference>
<feature type="transmembrane region" description="Helical" evidence="1">
    <location>
        <begin position="216"/>
        <end position="234"/>
    </location>
</feature>
<keyword evidence="1" id="KW-0812">Transmembrane</keyword>
<dbReference type="InterPro" id="IPR018677">
    <property type="entry name" value="DUF2157"/>
</dbReference>
<feature type="transmembrane region" description="Helical" evidence="1">
    <location>
        <begin position="105"/>
        <end position="125"/>
    </location>
</feature>
<feature type="transmembrane region" description="Helical" evidence="1">
    <location>
        <begin position="155"/>
        <end position="175"/>
    </location>
</feature>
<feature type="transmembrane region" description="Helical" evidence="1">
    <location>
        <begin position="64"/>
        <end position="84"/>
    </location>
</feature>
<evidence type="ECO:0000256" key="1">
    <source>
        <dbReference type="SAM" id="Phobius"/>
    </source>
</evidence>
<feature type="transmembrane region" description="Helical" evidence="1">
    <location>
        <begin position="240"/>
        <end position="256"/>
    </location>
</feature>
<keyword evidence="1" id="KW-0472">Membrane</keyword>
<feature type="transmembrane region" description="Helical" evidence="1">
    <location>
        <begin position="263"/>
        <end position="288"/>
    </location>
</feature>
<feature type="transmembrane region" description="Helical" evidence="1">
    <location>
        <begin position="294"/>
        <end position="316"/>
    </location>
</feature>
<comment type="caution">
    <text evidence="3">The sequence shown here is derived from an EMBL/GenBank/DDBJ whole genome shotgun (WGS) entry which is preliminary data.</text>
</comment>
<evidence type="ECO:0000313" key="4">
    <source>
        <dbReference type="Proteomes" id="UP000192796"/>
    </source>
</evidence>
<keyword evidence="4" id="KW-1185">Reference proteome</keyword>
<feature type="transmembrane region" description="Helical" evidence="1">
    <location>
        <begin position="40"/>
        <end position="58"/>
    </location>
</feature>
<dbReference type="STRING" id="1703345.A3860_26475"/>
<feature type="transmembrane region" description="Helical" evidence="1">
    <location>
        <begin position="131"/>
        <end position="150"/>
    </location>
</feature>
<protein>
    <recommendedName>
        <fullName evidence="2">DUF2157 domain-containing protein</fullName>
    </recommendedName>
</protein>
<sequence>MNIPLFERLHKEGLISDASLEQVKQRENSSLFSVHWELKTILYLGILLLTGGLGILIYKNIDTIGHQAILTAIGLLCVGCFYYCERKKLPFATTRVPAPNSFFDYILLLGCLTLITFITYLQVQYTAFGNAYGLATFIPMVILFFCAYYFDHLGVLSMAITNLAAWMGIAITPLSILQANDFDNSKIIFAGLLLGVALNAIAWASKQRNIKAHFGFTYINFGMNILFIACLAGMFHFSAYYVLWLLPLAGIVFYFYKRSLATASFYFLLMLTLYGYIGLSYVIIRLILSTDLDLGTVCVALMYLILSGIGVVVFLIRMNKKLKHNDSI</sequence>
<dbReference type="RefSeq" id="WP_081148280.1">
    <property type="nucleotide sequence ID" value="NZ_LVYD01000048.1"/>
</dbReference>
<accession>A0A1V9FX19</accession>
<dbReference type="AlphaFoldDB" id="A0A1V9FX19"/>
<dbReference type="Pfam" id="PF09925">
    <property type="entry name" value="DUF2157"/>
    <property type="match status" value="1"/>
</dbReference>
<evidence type="ECO:0000259" key="2">
    <source>
        <dbReference type="Pfam" id="PF09925"/>
    </source>
</evidence>
<organism evidence="3 4">
    <name type="scientific">Niastella vici</name>
    <dbReference type="NCBI Taxonomy" id="1703345"/>
    <lineage>
        <taxon>Bacteria</taxon>
        <taxon>Pseudomonadati</taxon>
        <taxon>Bacteroidota</taxon>
        <taxon>Chitinophagia</taxon>
        <taxon>Chitinophagales</taxon>
        <taxon>Chitinophagaceae</taxon>
        <taxon>Niastella</taxon>
    </lineage>
</organism>
<keyword evidence="1" id="KW-1133">Transmembrane helix</keyword>